<gene>
    <name evidence="2" type="ORF">CSW64_11750</name>
</gene>
<dbReference type="InterPro" id="IPR050491">
    <property type="entry name" value="AmpC-like"/>
</dbReference>
<keyword evidence="3" id="KW-1185">Reference proteome</keyword>
<dbReference type="Pfam" id="PF00144">
    <property type="entry name" value="Beta-lactamase"/>
    <property type="match status" value="1"/>
</dbReference>
<dbReference type="PANTHER" id="PTHR46825:SF9">
    <property type="entry name" value="BETA-LACTAMASE-RELATED DOMAIN-CONTAINING PROTEIN"/>
    <property type="match status" value="1"/>
</dbReference>
<evidence type="ECO:0000259" key="1">
    <source>
        <dbReference type="Pfam" id="PF00144"/>
    </source>
</evidence>
<dbReference type="RefSeq" id="WP_099622286.1">
    <property type="nucleotide sequence ID" value="NZ_CP024201.1"/>
</dbReference>
<dbReference type="KEGG" id="cmb:CSW64_11750"/>
<dbReference type="OrthoDB" id="9808046at2"/>
<evidence type="ECO:0000313" key="3">
    <source>
        <dbReference type="Proteomes" id="UP000228945"/>
    </source>
</evidence>
<keyword evidence="2" id="KW-0378">Hydrolase</keyword>
<proteinExistence type="predicted"/>
<dbReference type="Proteomes" id="UP000228945">
    <property type="component" value="Chromosome"/>
</dbReference>
<feature type="domain" description="Beta-lactamase-related" evidence="1">
    <location>
        <begin position="39"/>
        <end position="382"/>
    </location>
</feature>
<accession>A0A2D2AYH6</accession>
<dbReference type="EMBL" id="CP024201">
    <property type="protein sequence ID" value="ATQ43035.1"/>
    <property type="molecule type" value="Genomic_DNA"/>
</dbReference>
<dbReference type="PANTHER" id="PTHR46825">
    <property type="entry name" value="D-ALANYL-D-ALANINE-CARBOXYPEPTIDASE/ENDOPEPTIDASE AMPH"/>
    <property type="match status" value="1"/>
</dbReference>
<evidence type="ECO:0000313" key="2">
    <source>
        <dbReference type="EMBL" id="ATQ43035.1"/>
    </source>
</evidence>
<reference evidence="2 3" key="1">
    <citation type="submission" date="2017-10" db="EMBL/GenBank/DDBJ databases">
        <title>Genome sequence of Caulobacter mirabilis FWC38.</title>
        <authorList>
            <person name="Fiebig A."/>
            <person name="Crosson S."/>
        </authorList>
    </citation>
    <scope>NUCLEOTIDE SEQUENCE [LARGE SCALE GENOMIC DNA]</scope>
    <source>
        <strain evidence="2 3">FWC 38</strain>
    </source>
</reference>
<sequence>MRKRREGAPFVDRRGFLAGGLACATPGVALARTSATDALDRFVTGEMAQAGIPGLALGLARNGAVRLARGYGFADLERRRRATVDTLFHIASVTKVVTATAVMRLAEAGRLDLDGPVAPHLDFPLANPAHPDRPITFRQLLSHTSSLSDARYYEIDFRVLGADAPKPLGEMLRGYLTPGGAHYSPKRCFSAAAPGEAWDYCNVGYGLLGYLAGRIGGEDMRERTQREIFDRLGAGGVAWRLADAPERLRATPYDLVDGKRVATAPVGLPDWPAGNLRASIAGFTRFVAACANDGATADGVRILGAETMAEMRRPAKPPSLPTWLSGQALGWMESPLAGRPLLNHWGGDPGVFTAAYVDPASRLGVAIFTNLSAVDPARAAIKAIAARLLELPPPPS</sequence>
<dbReference type="InterPro" id="IPR012338">
    <property type="entry name" value="Beta-lactam/transpept-like"/>
</dbReference>
<dbReference type="InterPro" id="IPR001466">
    <property type="entry name" value="Beta-lactam-related"/>
</dbReference>
<name>A0A2D2AYH6_9CAUL</name>
<protein>
    <submittedName>
        <fullName evidence="2">Serine hydrolase</fullName>
    </submittedName>
</protein>
<dbReference type="AlphaFoldDB" id="A0A2D2AYH6"/>
<dbReference type="GO" id="GO:0016787">
    <property type="term" value="F:hydrolase activity"/>
    <property type="evidence" value="ECO:0007669"/>
    <property type="project" value="UniProtKB-KW"/>
</dbReference>
<organism evidence="2 3">
    <name type="scientific">Caulobacter mirabilis</name>
    <dbReference type="NCBI Taxonomy" id="69666"/>
    <lineage>
        <taxon>Bacteria</taxon>
        <taxon>Pseudomonadati</taxon>
        <taxon>Pseudomonadota</taxon>
        <taxon>Alphaproteobacteria</taxon>
        <taxon>Caulobacterales</taxon>
        <taxon>Caulobacteraceae</taxon>
        <taxon>Caulobacter</taxon>
    </lineage>
</organism>
<dbReference type="Gene3D" id="3.40.710.10">
    <property type="entry name" value="DD-peptidase/beta-lactamase superfamily"/>
    <property type="match status" value="1"/>
</dbReference>
<dbReference type="SUPFAM" id="SSF56601">
    <property type="entry name" value="beta-lactamase/transpeptidase-like"/>
    <property type="match status" value="1"/>
</dbReference>